<dbReference type="Pfam" id="PF06114">
    <property type="entry name" value="Peptidase_M78"/>
    <property type="match status" value="1"/>
</dbReference>
<name>A0A7W6F3V8_9SPHN</name>
<dbReference type="PANTHER" id="PTHR43236">
    <property type="entry name" value="ANTITOXIN HIGA1"/>
    <property type="match status" value="1"/>
</dbReference>
<dbReference type="EMBL" id="JACIDH010000014">
    <property type="protein sequence ID" value="MBB3880351.1"/>
    <property type="molecule type" value="Genomic_DNA"/>
</dbReference>
<evidence type="ECO:0000259" key="1">
    <source>
        <dbReference type="Pfam" id="PF06114"/>
    </source>
</evidence>
<sequence length="205" mass="23427">MDNSDSTEISRHNDRIVAPRTKRELEAIAENVRLALDLDLDGRVAMMPILEQVLYDTIEGYEFHVEEDKVMGRLEGLTDTQRPIIKLTNSVYQALERGDGRARFTAAHEFGHLVLHCGLPTYRAFSDEYQPLHDPERQANIFAAAFLMPASAFRSCRSVKEAMRNFGTSHDAVMCRARNLNHRLEPLRPILTVRKKKGHGMRRTP</sequence>
<proteinExistence type="predicted"/>
<organism evidence="2 3">
    <name type="scientific">Sphingomonas pseudosanguinis</name>
    <dbReference type="NCBI Taxonomy" id="413712"/>
    <lineage>
        <taxon>Bacteria</taxon>
        <taxon>Pseudomonadati</taxon>
        <taxon>Pseudomonadota</taxon>
        <taxon>Alphaproteobacteria</taxon>
        <taxon>Sphingomonadales</taxon>
        <taxon>Sphingomonadaceae</taxon>
        <taxon>Sphingomonas</taxon>
    </lineage>
</organism>
<comment type="caution">
    <text evidence="2">The sequence shown here is derived from an EMBL/GenBank/DDBJ whole genome shotgun (WGS) entry which is preliminary data.</text>
</comment>
<reference evidence="2 3" key="1">
    <citation type="submission" date="2020-08" db="EMBL/GenBank/DDBJ databases">
        <title>Genomic Encyclopedia of Type Strains, Phase IV (KMG-IV): sequencing the most valuable type-strain genomes for metagenomic binning, comparative biology and taxonomic classification.</title>
        <authorList>
            <person name="Goeker M."/>
        </authorList>
    </citation>
    <scope>NUCLEOTIDE SEQUENCE [LARGE SCALE GENOMIC DNA]</scope>
    <source>
        <strain evidence="2 3">DSM 19512</strain>
    </source>
</reference>
<dbReference type="Proteomes" id="UP000538670">
    <property type="component" value="Unassembled WGS sequence"/>
</dbReference>
<keyword evidence="3" id="KW-1185">Reference proteome</keyword>
<dbReference type="InterPro" id="IPR052345">
    <property type="entry name" value="Rad_response_metalloprotease"/>
</dbReference>
<dbReference type="AlphaFoldDB" id="A0A7W6F3V8"/>
<dbReference type="InterPro" id="IPR010359">
    <property type="entry name" value="IrrE_HExxH"/>
</dbReference>
<dbReference type="PANTHER" id="PTHR43236:SF2">
    <property type="entry name" value="BLL0069 PROTEIN"/>
    <property type="match status" value="1"/>
</dbReference>
<evidence type="ECO:0000313" key="3">
    <source>
        <dbReference type="Proteomes" id="UP000538670"/>
    </source>
</evidence>
<accession>A0A7W6F3V8</accession>
<dbReference type="RefSeq" id="WP_183952409.1">
    <property type="nucleotide sequence ID" value="NZ_JACIDH010000014.1"/>
</dbReference>
<feature type="domain" description="IrrE N-terminal-like" evidence="1">
    <location>
        <begin position="99"/>
        <end position="156"/>
    </location>
</feature>
<dbReference type="Gene3D" id="1.10.10.2910">
    <property type="match status" value="1"/>
</dbReference>
<gene>
    <name evidence="2" type="ORF">GGR48_002795</name>
</gene>
<protein>
    <recommendedName>
        <fullName evidence="1">IrrE N-terminal-like domain-containing protein</fullName>
    </recommendedName>
</protein>
<evidence type="ECO:0000313" key="2">
    <source>
        <dbReference type="EMBL" id="MBB3880351.1"/>
    </source>
</evidence>